<dbReference type="EMBL" id="JBEPLU010000001">
    <property type="protein sequence ID" value="MET3526087.1"/>
    <property type="molecule type" value="Genomic_DNA"/>
</dbReference>
<proteinExistence type="predicted"/>
<organism evidence="1 2">
    <name type="scientific">Phenylobacterium koreense</name>
    <dbReference type="NCBI Taxonomy" id="266125"/>
    <lineage>
        <taxon>Bacteria</taxon>
        <taxon>Pseudomonadati</taxon>
        <taxon>Pseudomonadota</taxon>
        <taxon>Alphaproteobacteria</taxon>
        <taxon>Caulobacterales</taxon>
        <taxon>Caulobacteraceae</taxon>
        <taxon>Phenylobacterium</taxon>
    </lineage>
</organism>
<dbReference type="Proteomes" id="UP001549110">
    <property type="component" value="Unassembled WGS sequence"/>
</dbReference>
<protein>
    <recommendedName>
        <fullName evidence="3">DUF2188 domain-containing protein</fullName>
    </recommendedName>
</protein>
<comment type="caution">
    <text evidence="1">The sequence shown here is derived from an EMBL/GenBank/DDBJ whole genome shotgun (WGS) entry which is preliminary data.</text>
</comment>
<evidence type="ECO:0000313" key="1">
    <source>
        <dbReference type="EMBL" id="MET3526087.1"/>
    </source>
</evidence>
<dbReference type="RefSeq" id="WP_331929183.1">
    <property type="nucleotide sequence ID" value="NZ_JBEPLU010000001.1"/>
</dbReference>
<reference evidence="1 2" key="1">
    <citation type="submission" date="2024-06" db="EMBL/GenBank/DDBJ databases">
        <title>Genomic Encyclopedia of Type Strains, Phase IV (KMG-IV): sequencing the most valuable type-strain genomes for metagenomic binning, comparative biology and taxonomic classification.</title>
        <authorList>
            <person name="Goeker M."/>
        </authorList>
    </citation>
    <scope>NUCLEOTIDE SEQUENCE [LARGE SCALE GENOMIC DNA]</scope>
    <source>
        <strain evidence="1 2">DSM 17809</strain>
    </source>
</reference>
<keyword evidence="2" id="KW-1185">Reference proteome</keyword>
<evidence type="ECO:0000313" key="2">
    <source>
        <dbReference type="Proteomes" id="UP001549110"/>
    </source>
</evidence>
<accession>A0ABV2EGB8</accession>
<sequence length="67" mass="7622">MDYRFYLLNSAGKFADVEEWNCPSDVAAMERAARHDHAYGAELWRGEKRLSTFSGPMTPRPAETSRA</sequence>
<name>A0ABV2EGB8_9CAUL</name>
<evidence type="ECO:0008006" key="3">
    <source>
        <dbReference type="Google" id="ProtNLM"/>
    </source>
</evidence>
<gene>
    <name evidence="1" type="ORF">ABID41_001182</name>
</gene>